<keyword evidence="4 8" id="KW-0653">Protein transport</keyword>
<comment type="subunit">
    <text evidence="8">Component of the Sec protein translocase complex. Heterotrimer consisting of SecY, SecE and SecG subunits. The heterotrimers can form oligomers, although 1 heterotrimer is thought to be able to translocate proteins. Interacts with the ribosome. Interacts with SecDF, and other proteins may be involved. Interacts with SecA.</text>
</comment>
<dbReference type="GO" id="GO:0005886">
    <property type="term" value="C:plasma membrane"/>
    <property type="evidence" value="ECO:0007669"/>
    <property type="project" value="UniProtKB-SubCell"/>
</dbReference>
<comment type="subcellular location">
    <subcellularLocation>
        <location evidence="8">Cell membrane</location>
        <topology evidence="8">Single-pass membrane protein</topology>
    </subcellularLocation>
    <subcellularLocation>
        <location evidence="1">Membrane</location>
    </subcellularLocation>
</comment>
<feature type="transmembrane region" description="Helical" evidence="8">
    <location>
        <begin position="40"/>
        <end position="62"/>
    </location>
</feature>
<evidence type="ECO:0000256" key="6">
    <source>
        <dbReference type="ARBA" id="ARBA00023010"/>
    </source>
</evidence>
<keyword evidence="6 8" id="KW-0811">Translocation</keyword>
<evidence type="ECO:0000256" key="4">
    <source>
        <dbReference type="ARBA" id="ARBA00022927"/>
    </source>
</evidence>
<evidence type="ECO:0000313" key="10">
    <source>
        <dbReference type="Proteomes" id="UP000239002"/>
    </source>
</evidence>
<dbReference type="HAMAP" id="MF_00422">
    <property type="entry name" value="SecE"/>
    <property type="match status" value="1"/>
</dbReference>
<dbReference type="InterPro" id="IPR001901">
    <property type="entry name" value="Translocase_SecE/Sec61-g"/>
</dbReference>
<comment type="function">
    <text evidence="8">Essential subunit of the Sec protein translocation channel SecYEG. Clamps together the 2 halves of SecY. May contact the channel plug during translocation.</text>
</comment>
<evidence type="ECO:0000256" key="2">
    <source>
        <dbReference type="ARBA" id="ARBA00022448"/>
    </source>
</evidence>
<protein>
    <recommendedName>
        <fullName evidence="8">Protein translocase subunit SecE</fullName>
    </recommendedName>
</protein>
<reference evidence="9 10" key="1">
    <citation type="submission" date="2018-02" db="EMBL/GenBank/DDBJ databases">
        <title>Genomic Encyclopedia of Archaeal and Bacterial Type Strains, Phase II (KMG-II): from individual species to whole genera.</title>
        <authorList>
            <person name="Goeker M."/>
        </authorList>
    </citation>
    <scope>NUCLEOTIDE SEQUENCE [LARGE SCALE GENOMIC DNA]</scope>
    <source>
        <strain evidence="9 10">DSM 16809</strain>
    </source>
</reference>
<comment type="caution">
    <text evidence="9">The sequence shown here is derived from an EMBL/GenBank/DDBJ whole genome shotgun (WGS) entry which is preliminary data.</text>
</comment>
<organism evidence="9 10">
    <name type="scientific">Nonlabens xylanidelens</name>
    <dbReference type="NCBI Taxonomy" id="191564"/>
    <lineage>
        <taxon>Bacteria</taxon>
        <taxon>Pseudomonadati</taxon>
        <taxon>Bacteroidota</taxon>
        <taxon>Flavobacteriia</taxon>
        <taxon>Flavobacteriales</taxon>
        <taxon>Flavobacteriaceae</taxon>
        <taxon>Nonlabens</taxon>
    </lineage>
</organism>
<evidence type="ECO:0000256" key="1">
    <source>
        <dbReference type="ARBA" id="ARBA00004370"/>
    </source>
</evidence>
<dbReference type="GO" id="GO:0006605">
    <property type="term" value="P:protein targeting"/>
    <property type="evidence" value="ECO:0007669"/>
    <property type="project" value="UniProtKB-UniRule"/>
</dbReference>
<dbReference type="Gene3D" id="1.20.5.1030">
    <property type="entry name" value="Preprotein translocase secy subunit"/>
    <property type="match status" value="1"/>
</dbReference>
<keyword evidence="2 8" id="KW-0813">Transport</keyword>
<keyword evidence="5 8" id="KW-1133">Transmembrane helix</keyword>
<keyword evidence="7 8" id="KW-0472">Membrane</keyword>
<sequence length="76" mass="8787">MIIVNVYNITIMSLITYVKESYNELTNHVTWPTWAETQKLTITVAVFSIVFALIVSGIDFVFSSAIENYFYWIKAN</sequence>
<keyword evidence="3 8" id="KW-0812">Transmembrane</keyword>
<evidence type="ECO:0000256" key="7">
    <source>
        <dbReference type="ARBA" id="ARBA00023136"/>
    </source>
</evidence>
<evidence type="ECO:0000256" key="3">
    <source>
        <dbReference type="ARBA" id="ARBA00022692"/>
    </source>
</evidence>
<evidence type="ECO:0000256" key="8">
    <source>
        <dbReference type="HAMAP-Rule" id="MF_00422"/>
    </source>
</evidence>
<dbReference type="Pfam" id="PF00584">
    <property type="entry name" value="SecE"/>
    <property type="match status" value="1"/>
</dbReference>
<dbReference type="Proteomes" id="UP000239002">
    <property type="component" value="Unassembled WGS sequence"/>
</dbReference>
<proteinExistence type="inferred from homology"/>
<name>A0A2S6ISZ7_9FLAO</name>
<dbReference type="InterPro" id="IPR005807">
    <property type="entry name" value="SecE_bac"/>
</dbReference>
<dbReference type="NCBIfam" id="TIGR00964">
    <property type="entry name" value="secE_bact"/>
    <property type="match status" value="1"/>
</dbReference>
<dbReference type="GO" id="GO:0065002">
    <property type="term" value="P:intracellular protein transmembrane transport"/>
    <property type="evidence" value="ECO:0007669"/>
    <property type="project" value="UniProtKB-UniRule"/>
</dbReference>
<evidence type="ECO:0000256" key="5">
    <source>
        <dbReference type="ARBA" id="ARBA00022989"/>
    </source>
</evidence>
<gene>
    <name evidence="8" type="primary">secE</name>
    <name evidence="9" type="ORF">LY01_01009</name>
</gene>
<accession>A0A2S6ISZ7</accession>
<dbReference type="EMBL" id="PTJE01000001">
    <property type="protein sequence ID" value="PPK97176.1"/>
    <property type="molecule type" value="Genomic_DNA"/>
</dbReference>
<dbReference type="InterPro" id="IPR038379">
    <property type="entry name" value="SecE_sf"/>
</dbReference>
<keyword evidence="8" id="KW-1003">Cell membrane</keyword>
<dbReference type="GO" id="GO:0009306">
    <property type="term" value="P:protein secretion"/>
    <property type="evidence" value="ECO:0007669"/>
    <property type="project" value="UniProtKB-UniRule"/>
</dbReference>
<keyword evidence="10" id="KW-1185">Reference proteome</keyword>
<comment type="similarity">
    <text evidence="8">Belongs to the SecE/SEC61-gamma family.</text>
</comment>
<dbReference type="GO" id="GO:0043952">
    <property type="term" value="P:protein transport by the Sec complex"/>
    <property type="evidence" value="ECO:0007669"/>
    <property type="project" value="UniProtKB-UniRule"/>
</dbReference>
<evidence type="ECO:0000313" key="9">
    <source>
        <dbReference type="EMBL" id="PPK97176.1"/>
    </source>
</evidence>
<dbReference type="AlphaFoldDB" id="A0A2S6ISZ7"/>
<dbReference type="GO" id="GO:0008320">
    <property type="term" value="F:protein transmembrane transporter activity"/>
    <property type="evidence" value="ECO:0007669"/>
    <property type="project" value="UniProtKB-UniRule"/>
</dbReference>